<evidence type="ECO:0000313" key="1">
    <source>
        <dbReference type="EMBL" id="WHQ80653.1"/>
    </source>
</evidence>
<dbReference type="RefSeq" id="WP_283534847.1">
    <property type="nucleotide sequence ID" value="NZ_CP123751.1"/>
</dbReference>
<dbReference type="Proteomes" id="UP001238155">
    <property type="component" value="Chromosome"/>
</dbReference>
<gene>
    <name evidence="1" type="ORF">QFF56_02930</name>
</gene>
<organism evidence="1 2">
    <name type="scientific">Ligilactobacillus animalis</name>
    <dbReference type="NCBI Taxonomy" id="1605"/>
    <lineage>
        <taxon>Bacteria</taxon>
        <taxon>Bacillati</taxon>
        <taxon>Bacillota</taxon>
        <taxon>Bacilli</taxon>
        <taxon>Lactobacillales</taxon>
        <taxon>Lactobacillaceae</taxon>
        <taxon>Ligilactobacillus</taxon>
    </lineage>
</organism>
<accession>A0AAJ6FP24</accession>
<dbReference type="AlphaFoldDB" id="A0AAJ6FP24"/>
<dbReference type="EMBL" id="CP123751">
    <property type="protein sequence ID" value="WHQ80653.1"/>
    <property type="molecule type" value="Genomic_DNA"/>
</dbReference>
<evidence type="ECO:0000313" key="2">
    <source>
        <dbReference type="Proteomes" id="UP001238155"/>
    </source>
</evidence>
<proteinExistence type="predicted"/>
<name>A0AAJ6FP24_9LACO</name>
<sequence length="76" mass="8716">MNQIEQIVSGLMMPIIKEFNDACHYGRHPEDSLKVLNELETKLSSQLARQYVKGWYAGRKDLVQELQKVKGLGGRK</sequence>
<protein>
    <submittedName>
        <fullName evidence="1">Uncharacterized protein</fullName>
    </submittedName>
</protein>
<reference evidence="1" key="1">
    <citation type="submission" date="2023-04" db="EMBL/GenBank/DDBJ databases">
        <title>Four porcine-derived lactic acid bacteria strains analyses and their evaluation as potential probiotics based on genomics.</title>
        <authorList>
            <person name="Niu D."/>
        </authorList>
    </citation>
    <scope>NUCLEOTIDE SEQUENCE</scope>
    <source>
        <strain evidence="1">ZSB1</strain>
    </source>
</reference>